<reference evidence="7" key="1">
    <citation type="journal article" date="2017" name="Nat. Commun.">
        <title>The asparagus genome sheds light on the origin and evolution of a young Y chromosome.</title>
        <authorList>
            <person name="Harkess A."/>
            <person name="Zhou J."/>
            <person name="Xu C."/>
            <person name="Bowers J.E."/>
            <person name="Van der Hulst R."/>
            <person name="Ayyampalayam S."/>
            <person name="Mercati F."/>
            <person name="Riccardi P."/>
            <person name="McKain M.R."/>
            <person name="Kakrana A."/>
            <person name="Tang H."/>
            <person name="Ray J."/>
            <person name="Groenendijk J."/>
            <person name="Arikit S."/>
            <person name="Mathioni S.M."/>
            <person name="Nakano M."/>
            <person name="Shan H."/>
            <person name="Telgmann-Rauber A."/>
            <person name="Kanno A."/>
            <person name="Yue Z."/>
            <person name="Chen H."/>
            <person name="Li W."/>
            <person name="Chen Y."/>
            <person name="Xu X."/>
            <person name="Zhang Y."/>
            <person name="Luo S."/>
            <person name="Chen H."/>
            <person name="Gao J."/>
            <person name="Mao Z."/>
            <person name="Pires J.C."/>
            <person name="Luo M."/>
            <person name="Kudrna D."/>
            <person name="Wing R.A."/>
            <person name="Meyers B.C."/>
            <person name="Yi K."/>
            <person name="Kong H."/>
            <person name="Lavrijsen P."/>
            <person name="Sunseri F."/>
            <person name="Falavigna A."/>
            <person name="Ye Y."/>
            <person name="Leebens-Mack J.H."/>
            <person name="Chen G."/>
        </authorList>
    </citation>
    <scope>NUCLEOTIDE SEQUENCE [LARGE SCALE GENOMIC DNA]</scope>
    <source>
        <strain evidence="7">cv. DH0086</strain>
    </source>
</reference>
<name>A0A5P1E5G9_ASPOF</name>
<dbReference type="EMBL" id="CM007389">
    <property type="protein sequence ID" value="ONK57800.1"/>
    <property type="molecule type" value="Genomic_DNA"/>
</dbReference>
<dbReference type="GO" id="GO:0004364">
    <property type="term" value="F:glutathione transferase activity"/>
    <property type="evidence" value="ECO:0007669"/>
    <property type="project" value="UniProtKB-EC"/>
</dbReference>
<dbReference type="AlphaFoldDB" id="A0A5P1E5G9"/>
<dbReference type="PROSITE" id="PS50404">
    <property type="entry name" value="GST_NTER"/>
    <property type="match status" value="1"/>
</dbReference>
<protein>
    <recommendedName>
        <fullName evidence="2">glutathione transferase</fullName>
        <ecNumber evidence="2">2.5.1.18</ecNumber>
    </recommendedName>
</protein>
<dbReference type="InterPro" id="IPR040079">
    <property type="entry name" value="Glutathione_S-Trfase"/>
</dbReference>
<dbReference type="PANTHER" id="PTHR42673:SF4">
    <property type="entry name" value="MALEYLACETOACETATE ISOMERASE"/>
    <property type="match status" value="1"/>
</dbReference>
<keyword evidence="3" id="KW-0808">Transferase</keyword>
<dbReference type="Proteomes" id="UP000243459">
    <property type="component" value="Chromosome 9"/>
</dbReference>
<dbReference type="SFLD" id="SFLDG00358">
    <property type="entry name" value="Main_(cytGST)"/>
    <property type="match status" value="1"/>
</dbReference>
<dbReference type="Gene3D" id="3.40.30.10">
    <property type="entry name" value="Glutaredoxin"/>
    <property type="match status" value="1"/>
</dbReference>
<evidence type="ECO:0000313" key="7">
    <source>
        <dbReference type="Proteomes" id="UP000243459"/>
    </source>
</evidence>
<dbReference type="SUPFAM" id="SSF52833">
    <property type="entry name" value="Thioredoxin-like"/>
    <property type="match status" value="1"/>
</dbReference>
<evidence type="ECO:0000313" key="6">
    <source>
        <dbReference type="EMBL" id="ONK57800.1"/>
    </source>
</evidence>
<evidence type="ECO:0000256" key="1">
    <source>
        <dbReference type="ARBA" id="ARBA00010007"/>
    </source>
</evidence>
<comment type="catalytic activity">
    <reaction evidence="4">
        <text>RX + glutathione = an S-substituted glutathione + a halide anion + H(+)</text>
        <dbReference type="Rhea" id="RHEA:16437"/>
        <dbReference type="ChEBI" id="CHEBI:15378"/>
        <dbReference type="ChEBI" id="CHEBI:16042"/>
        <dbReference type="ChEBI" id="CHEBI:17792"/>
        <dbReference type="ChEBI" id="CHEBI:57925"/>
        <dbReference type="ChEBI" id="CHEBI:90779"/>
        <dbReference type="EC" id="2.5.1.18"/>
    </reaction>
</comment>
<proteinExistence type="inferred from homology"/>
<organism evidence="6 7">
    <name type="scientific">Asparagus officinalis</name>
    <name type="common">Garden asparagus</name>
    <dbReference type="NCBI Taxonomy" id="4686"/>
    <lineage>
        <taxon>Eukaryota</taxon>
        <taxon>Viridiplantae</taxon>
        <taxon>Streptophyta</taxon>
        <taxon>Embryophyta</taxon>
        <taxon>Tracheophyta</taxon>
        <taxon>Spermatophyta</taxon>
        <taxon>Magnoliopsida</taxon>
        <taxon>Liliopsida</taxon>
        <taxon>Asparagales</taxon>
        <taxon>Asparagaceae</taxon>
        <taxon>Asparagoideae</taxon>
        <taxon>Asparagus</taxon>
    </lineage>
</organism>
<dbReference type="Pfam" id="PF13417">
    <property type="entry name" value="GST_N_3"/>
    <property type="match status" value="1"/>
</dbReference>
<dbReference type="SFLD" id="SFLDS00019">
    <property type="entry name" value="Glutathione_Transferase_(cytos"/>
    <property type="match status" value="1"/>
</dbReference>
<dbReference type="FunFam" id="3.40.30.10:FF:000100">
    <property type="entry name" value="Glutathione S-transferase Z1"/>
    <property type="match status" value="1"/>
</dbReference>
<feature type="domain" description="GST N-terminal" evidence="5">
    <location>
        <begin position="27"/>
        <end position="108"/>
    </location>
</feature>
<accession>A0A5P1E5G9</accession>
<dbReference type="GO" id="GO:0006559">
    <property type="term" value="P:L-phenylalanine catabolic process"/>
    <property type="evidence" value="ECO:0007669"/>
    <property type="project" value="TreeGrafter"/>
</dbReference>
<dbReference type="InterPro" id="IPR036249">
    <property type="entry name" value="Thioredoxin-like_sf"/>
</dbReference>
<evidence type="ECO:0000256" key="3">
    <source>
        <dbReference type="ARBA" id="ARBA00022679"/>
    </source>
</evidence>
<dbReference type="GO" id="GO:0016034">
    <property type="term" value="F:maleylacetoacetate isomerase activity"/>
    <property type="evidence" value="ECO:0007669"/>
    <property type="project" value="TreeGrafter"/>
</dbReference>
<gene>
    <name evidence="6" type="ORF">A4U43_C09F4220</name>
</gene>
<dbReference type="EC" id="2.5.1.18" evidence="2"/>
<evidence type="ECO:0000256" key="4">
    <source>
        <dbReference type="ARBA" id="ARBA00047960"/>
    </source>
</evidence>
<dbReference type="Gramene" id="ONK57800">
    <property type="protein sequence ID" value="ONK57800"/>
    <property type="gene ID" value="A4U43_C09F4220"/>
</dbReference>
<comment type="similarity">
    <text evidence="1">Belongs to the GST superfamily. Zeta family.</text>
</comment>
<dbReference type="GO" id="GO:0006749">
    <property type="term" value="P:glutathione metabolic process"/>
    <property type="evidence" value="ECO:0007669"/>
    <property type="project" value="TreeGrafter"/>
</dbReference>
<evidence type="ECO:0000259" key="5">
    <source>
        <dbReference type="PROSITE" id="PS50404"/>
    </source>
</evidence>
<evidence type="ECO:0000256" key="2">
    <source>
        <dbReference type="ARBA" id="ARBA00012452"/>
    </source>
</evidence>
<dbReference type="OMA" id="KRINSDM"/>
<dbReference type="PANTHER" id="PTHR42673">
    <property type="entry name" value="MALEYLACETOACETATE ISOMERASE"/>
    <property type="match status" value="1"/>
</dbReference>
<keyword evidence="7" id="KW-1185">Reference proteome</keyword>
<sequence>MSTFLLHLPYYHLGLKTHVLGLSQEDLKLELISYWSSSASHRARIALNLKGLEYDYIAVNLSKNEQSCPEFEKVNPTKYVPALVDGDFALADSFAIILYLEDKYPEHPLLPQDLQKRALNIKISSIVTQAYILFRIFVPCD</sequence>
<dbReference type="InterPro" id="IPR004045">
    <property type="entry name" value="Glutathione_S-Trfase_N"/>
</dbReference>